<gene>
    <name evidence="1" type="ORF">H6P81_007416</name>
</gene>
<name>A0AAV7F3I6_ARIFI</name>
<evidence type="ECO:0000313" key="1">
    <source>
        <dbReference type="EMBL" id="KAG9454512.1"/>
    </source>
</evidence>
<protein>
    <submittedName>
        <fullName evidence="1">Uncharacterized protein</fullName>
    </submittedName>
</protein>
<comment type="caution">
    <text evidence="1">The sequence shown here is derived from an EMBL/GenBank/DDBJ whole genome shotgun (WGS) entry which is preliminary data.</text>
</comment>
<accession>A0AAV7F3I6</accession>
<evidence type="ECO:0000313" key="2">
    <source>
        <dbReference type="Proteomes" id="UP000825729"/>
    </source>
</evidence>
<dbReference type="EMBL" id="JAINDJ010000003">
    <property type="protein sequence ID" value="KAG9454512.1"/>
    <property type="molecule type" value="Genomic_DNA"/>
</dbReference>
<organism evidence="1 2">
    <name type="scientific">Aristolochia fimbriata</name>
    <name type="common">White veined hardy Dutchman's pipe vine</name>
    <dbReference type="NCBI Taxonomy" id="158543"/>
    <lineage>
        <taxon>Eukaryota</taxon>
        <taxon>Viridiplantae</taxon>
        <taxon>Streptophyta</taxon>
        <taxon>Embryophyta</taxon>
        <taxon>Tracheophyta</taxon>
        <taxon>Spermatophyta</taxon>
        <taxon>Magnoliopsida</taxon>
        <taxon>Magnoliidae</taxon>
        <taxon>Piperales</taxon>
        <taxon>Aristolochiaceae</taxon>
        <taxon>Aristolochia</taxon>
    </lineage>
</organism>
<keyword evidence="2" id="KW-1185">Reference proteome</keyword>
<proteinExistence type="predicted"/>
<dbReference type="Proteomes" id="UP000825729">
    <property type="component" value="Unassembled WGS sequence"/>
</dbReference>
<dbReference type="AlphaFoldDB" id="A0AAV7F3I6"/>
<sequence>MLDMWKAKSRDSRAFRAASGSIRLATEFGLDRAEGGKRIEKRKRLPLEKAGAVCAGRESDARSCDY</sequence>
<reference evidence="1 2" key="1">
    <citation type="submission" date="2021-07" db="EMBL/GenBank/DDBJ databases">
        <title>The Aristolochia fimbriata genome: insights into angiosperm evolution, floral development and chemical biosynthesis.</title>
        <authorList>
            <person name="Jiao Y."/>
        </authorList>
    </citation>
    <scope>NUCLEOTIDE SEQUENCE [LARGE SCALE GENOMIC DNA]</scope>
    <source>
        <strain evidence="1">IBCAS-2021</strain>
        <tissue evidence="1">Leaf</tissue>
    </source>
</reference>